<feature type="signal peptide" evidence="2">
    <location>
        <begin position="1"/>
        <end position="23"/>
    </location>
</feature>
<proteinExistence type="predicted"/>
<comment type="caution">
    <text evidence="3">The sequence shown here is derived from an EMBL/GenBank/DDBJ whole genome shotgun (WGS) entry which is preliminary data.</text>
</comment>
<protein>
    <submittedName>
        <fullName evidence="3">Uncharacterized protein</fullName>
    </submittedName>
</protein>
<keyword evidence="2" id="KW-0732">Signal</keyword>
<keyword evidence="4" id="KW-1185">Reference proteome</keyword>
<evidence type="ECO:0000313" key="4">
    <source>
        <dbReference type="Proteomes" id="UP001168552"/>
    </source>
</evidence>
<feature type="chain" id="PRO_5045133718" evidence="2">
    <location>
        <begin position="24"/>
        <end position="234"/>
    </location>
</feature>
<dbReference type="EMBL" id="JAUHJS010000004">
    <property type="protein sequence ID" value="MDN4165889.1"/>
    <property type="molecule type" value="Genomic_DNA"/>
</dbReference>
<evidence type="ECO:0000256" key="1">
    <source>
        <dbReference type="SAM" id="Coils"/>
    </source>
</evidence>
<feature type="coiled-coil region" evidence="1">
    <location>
        <begin position="160"/>
        <end position="197"/>
    </location>
</feature>
<evidence type="ECO:0000256" key="2">
    <source>
        <dbReference type="SAM" id="SignalP"/>
    </source>
</evidence>
<keyword evidence="1" id="KW-0175">Coiled coil</keyword>
<name>A0ABT8F686_9BACT</name>
<dbReference type="RefSeq" id="WP_320004420.1">
    <property type="nucleotide sequence ID" value="NZ_JAUHJS010000004.1"/>
</dbReference>
<dbReference type="Proteomes" id="UP001168552">
    <property type="component" value="Unassembled WGS sequence"/>
</dbReference>
<sequence>MKPITLFLGLIIFSGLAASEAQAQKVSVQPDQQRVAEKKLQGYSVTLEAKKDKVEPVLLSYLKDKGRVENKKTYLHLREHSFGNLLAVPQSLYAQASSKGLQTVVFFGIDSSAIDPANWELARKELERYTYDFGITYYRDEVQKQINEAERATEYTSKNYQKLINEGNSLSKQLENAKAEKEKLEKALIANVALQEELANKQIINKAAQDSTYVDLEKMKTVLEMHKKKLGDIQ</sequence>
<evidence type="ECO:0000313" key="3">
    <source>
        <dbReference type="EMBL" id="MDN4165889.1"/>
    </source>
</evidence>
<gene>
    <name evidence="3" type="ORF">QWY31_10270</name>
</gene>
<accession>A0ABT8F686</accession>
<reference evidence="3" key="1">
    <citation type="submission" date="2023-06" db="EMBL/GenBank/DDBJ databases">
        <title>Cytophagales bacterium Strain LB-30, isolated from soil.</title>
        <authorList>
            <person name="Liu B."/>
        </authorList>
    </citation>
    <scope>NUCLEOTIDE SEQUENCE</scope>
    <source>
        <strain evidence="3">LB-30</strain>
    </source>
</reference>
<organism evidence="3 4">
    <name type="scientific">Shiella aurantiaca</name>
    <dbReference type="NCBI Taxonomy" id="3058365"/>
    <lineage>
        <taxon>Bacteria</taxon>
        <taxon>Pseudomonadati</taxon>
        <taxon>Bacteroidota</taxon>
        <taxon>Cytophagia</taxon>
        <taxon>Cytophagales</taxon>
        <taxon>Shiellaceae</taxon>
        <taxon>Shiella</taxon>
    </lineage>
</organism>